<dbReference type="PANTHER" id="PTHR30614">
    <property type="entry name" value="MEMBRANE COMPONENT OF AMINO ACID ABC TRANSPORTER"/>
    <property type="match status" value="1"/>
</dbReference>
<proteinExistence type="inferred from homology"/>
<gene>
    <name evidence="11" type="ORF">DEF24_07835</name>
</gene>
<evidence type="ECO:0000256" key="4">
    <source>
        <dbReference type="ARBA" id="ARBA00022692"/>
    </source>
</evidence>
<evidence type="ECO:0000256" key="6">
    <source>
        <dbReference type="ARBA" id="ARBA00022989"/>
    </source>
</evidence>
<dbReference type="Pfam" id="PF00528">
    <property type="entry name" value="BPD_transp_1"/>
    <property type="match status" value="1"/>
</dbReference>
<keyword evidence="3" id="KW-1003">Cell membrane</keyword>
<dbReference type="GO" id="GO:0043190">
    <property type="term" value="C:ATP-binding cassette (ABC) transporter complex"/>
    <property type="evidence" value="ECO:0007669"/>
    <property type="project" value="InterPro"/>
</dbReference>
<protein>
    <submittedName>
        <fullName evidence="11">ABC transporter permease</fullName>
    </submittedName>
</protein>
<dbReference type="PANTHER" id="PTHR30614:SF0">
    <property type="entry name" value="L-CYSTINE TRANSPORT SYSTEM PERMEASE PROTEIN TCYL"/>
    <property type="match status" value="1"/>
</dbReference>
<dbReference type="CDD" id="cd06261">
    <property type="entry name" value="TM_PBP2"/>
    <property type="match status" value="1"/>
</dbReference>
<evidence type="ECO:0000256" key="9">
    <source>
        <dbReference type="SAM" id="MobiDB-lite"/>
    </source>
</evidence>
<feature type="transmembrane region" description="Helical" evidence="8">
    <location>
        <begin position="188"/>
        <end position="212"/>
    </location>
</feature>
<feature type="compositionally biased region" description="Basic residues" evidence="9">
    <location>
        <begin position="14"/>
        <end position="25"/>
    </location>
</feature>
<reference evidence="11 12" key="1">
    <citation type="submission" date="2018-04" db="EMBL/GenBank/DDBJ databases">
        <title>Novel actinobacteria from marine sediment.</title>
        <authorList>
            <person name="Ng Z.Y."/>
            <person name="Tan G.Y.A."/>
        </authorList>
    </citation>
    <scope>NUCLEOTIDE SEQUENCE [LARGE SCALE GENOMIC DNA]</scope>
    <source>
        <strain evidence="11 12">TPS81</strain>
    </source>
</reference>
<dbReference type="NCBIfam" id="TIGR01726">
    <property type="entry name" value="HEQRo_perm_3TM"/>
    <property type="match status" value="1"/>
</dbReference>
<dbReference type="InterPro" id="IPR035906">
    <property type="entry name" value="MetI-like_sf"/>
</dbReference>
<keyword evidence="4 8" id="KW-0812">Transmembrane</keyword>
<feature type="transmembrane region" description="Helical" evidence="8">
    <location>
        <begin position="276"/>
        <end position="294"/>
    </location>
</feature>
<evidence type="ECO:0000256" key="5">
    <source>
        <dbReference type="ARBA" id="ARBA00022970"/>
    </source>
</evidence>
<dbReference type="GO" id="GO:0022857">
    <property type="term" value="F:transmembrane transporter activity"/>
    <property type="evidence" value="ECO:0007669"/>
    <property type="project" value="InterPro"/>
</dbReference>
<evidence type="ECO:0000256" key="7">
    <source>
        <dbReference type="ARBA" id="ARBA00023136"/>
    </source>
</evidence>
<keyword evidence="5" id="KW-0029">Amino-acid transport</keyword>
<name>A0A368T863_9ACTN</name>
<dbReference type="AlphaFoldDB" id="A0A368T863"/>
<evidence type="ECO:0000256" key="8">
    <source>
        <dbReference type="RuleBase" id="RU363032"/>
    </source>
</evidence>
<feature type="transmembrane region" description="Helical" evidence="8">
    <location>
        <begin position="148"/>
        <end position="168"/>
    </location>
</feature>
<feature type="compositionally biased region" description="Basic and acidic residues" evidence="9">
    <location>
        <begin position="1"/>
        <end position="13"/>
    </location>
</feature>
<evidence type="ECO:0000259" key="10">
    <source>
        <dbReference type="PROSITE" id="PS50928"/>
    </source>
</evidence>
<dbReference type="Gene3D" id="1.10.3720.10">
    <property type="entry name" value="MetI-like"/>
    <property type="match status" value="1"/>
</dbReference>
<feature type="domain" description="ABC transmembrane type-1" evidence="10">
    <location>
        <begin position="103"/>
        <end position="322"/>
    </location>
</feature>
<dbReference type="InterPro" id="IPR010065">
    <property type="entry name" value="AA_ABC_transptr_permease_3TM"/>
</dbReference>
<dbReference type="InterPro" id="IPR000515">
    <property type="entry name" value="MetI-like"/>
</dbReference>
<dbReference type="OrthoDB" id="92598at2"/>
<keyword evidence="12" id="KW-1185">Reference proteome</keyword>
<dbReference type="PRINTS" id="PR00173">
    <property type="entry name" value="EDTRNSPORT"/>
</dbReference>
<feature type="transmembrane region" description="Helical" evidence="8">
    <location>
        <begin position="62"/>
        <end position="80"/>
    </location>
</feature>
<organism evidence="11 12">
    <name type="scientific">Marinitenerispora sediminis</name>
    <dbReference type="NCBI Taxonomy" id="1931232"/>
    <lineage>
        <taxon>Bacteria</taxon>
        <taxon>Bacillati</taxon>
        <taxon>Actinomycetota</taxon>
        <taxon>Actinomycetes</taxon>
        <taxon>Streptosporangiales</taxon>
        <taxon>Nocardiopsidaceae</taxon>
        <taxon>Marinitenerispora</taxon>
    </lineage>
</organism>
<feature type="transmembrane region" description="Helical" evidence="8">
    <location>
        <begin position="300"/>
        <end position="325"/>
    </location>
</feature>
<keyword evidence="7 8" id="KW-0472">Membrane</keyword>
<dbReference type="GO" id="GO:0006865">
    <property type="term" value="P:amino acid transport"/>
    <property type="evidence" value="ECO:0007669"/>
    <property type="project" value="UniProtKB-KW"/>
</dbReference>
<comment type="caution">
    <text evidence="11">The sequence shown here is derived from an EMBL/GenBank/DDBJ whole genome shotgun (WGS) entry which is preliminary data.</text>
</comment>
<feature type="region of interest" description="Disordered" evidence="9">
    <location>
        <begin position="1"/>
        <end position="51"/>
    </location>
</feature>
<evidence type="ECO:0000256" key="2">
    <source>
        <dbReference type="ARBA" id="ARBA00022448"/>
    </source>
</evidence>
<dbReference type="SUPFAM" id="SSF161098">
    <property type="entry name" value="MetI-like"/>
    <property type="match status" value="1"/>
</dbReference>
<evidence type="ECO:0000256" key="1">
    <source>
        <dbReference type="ARBA" id="ARBA00004651"/>
    </source>
</evidence>
<dbReference type="Proteomes" id="UP000253318">
    <property type="component" value="Unassembled WGS sequence"/>
</dbReference>
<dbReference type="EMBL" id="QEIN01000046">
    <property type="protein sequence ID" value="RCV60135.1"/>
    <property type="molecule type" value="Genomic_DNA"/>
</dbReference>
<feature type="transmembrane region" description="Helical" evidence="8">
    <location>
        <begin position="100"/>
        <end position="127"/>
    </location>
</feature>
<accession>A0A368T863</accession>
<sequence length="351" mass="38296">MGPDPGRGRDAHRQPGHRSLSRRSTHTVTVSADNPEQPETPAPGQSPPEPIKAVPVRHPGRWVAAAVILVLAAMFVHMLLTNEAFQWGFMFENMFLPPVLIGVRTTLLLAVLAMVIGVVLGVIIAIMRLSTNPILSGVAWLYTWFFRATPRLVLAVLFGNLGILYQTIEFGLPFDNYWMPLLGLEGDARIFSVDATTFLSGFMAGLLALALSEAAYMAEIVRAGLQSVDRGQTEAAQALGMSRGKVLWRITLPQALRVIVPPTGNESVAMLKDTALVAYVPVTSELFFQLSAIGSRTFQLFPMLVAACLWYLAITSLFMIGQYFLERRFLKGDPRRKAGMRALGGAGGGTR</sequence>
<feature type="compositionally biased region" description="Pro residues" evidence="9">
    <location>
        <begin position="38"/>
        <end position="50"/>
    </location>
</feature>
<dbReference type="PROSITE" id="PS50928">
    <property type="entry name" value="ABC_TM1"/>
    <property type="match status" value="1"/>
</dbReference>
<keyword evidence="6 8" id="KW-1133">Transmembrane helix</keyword>
<comment type="subcellular location">
    <subcellularLocation>
        <location evidence="1 8">Cell membrane</location>
        <topology evidence="1 8">Multi-pass membrane protein</topology>
    </subcellularLocation>
</comment>
<evidence type="ECO:0000256" key="3">
    <source>
        <dbReference type="ARBA" id="ARBA00022475"/>
    </source>
</evidence>
<comment type="similarity">
    <text evidence="8">Belongs to the binding-protein-dependent transport system permease family.</text>
</comment>
<evidence type="ECO:0000313" key="11">
    <source>
        <dbReference type="EMBL" id="RCV60135.1"/>
    </source>
</evidence>
<keyword evidence="2 8" id="KW-0813">Transport</keyword>
<evidence type="ECO:0000313" key="12">
    <source>
        <dbReference type="Proteomes" id="UP000253318"/>
    </source>
</evidence>
<dbReference type="InterPro" id="IPR043429">
    <property type="entry name" value="ArtM/GltK/GlnP/TcyL/YhdX-like"/>
</dbReference>